<reference evidence="1 2" key="1">
    <citation type="journal article" date="1985" name="Appl. Environ. Microbiol.">
        <title>Partial Purification and Characterization of a Polysaccharide Depolymerase Associated with Phage-Infected Erwinia amylovora.</title>
        <authorList>
            <person name="Vandenbergh P.A."/>
            <person name="Wright A.M."/>
            <person name="Vidaver A.K."/>
        </authorList>
    </citation>
    <scope>NUCLEOTIDE SEQUENCE [LARGE SCALE GENOMIC DNA]</scope>
</reference>
<dbReference type="Proteomes" id="UP000001571">
    <property type="component" value="Segment"/>
</dbReference>
<dbReference type="EMBL" id="EF160123">
    <property type="protein sequence ID" value="ABM63393.1"/>
    <property type="molecule type" value="Genomic_DNA"/>
</dbReference>
<accession>A2I7X1</accession>
<protein>
    <submittedName>
        <fullName evidence="1">Uncharacterized protein</fullName>
    </submittedName>
</protein>
<evidence type="ECO:0000313" key="2">
    <source>
        <dbReference type="Proteomes" id="UP000001571"/>
    </source>
</evidence>
<proteinExistence type="predicted"/>
<organism evidence="1 2">
    <name type="scientific">Erwinia phage Era103</name>
    <dbReference type="NCBI Taxonomy" id="418443"/>
    <lineage>
        <taxon>Viruses</taxon>
        <taxon>Duplodnaviria</taxon>
        <taxon>Heunggongvirae</taxon>
        <taxon>Uroviricota</taxon>
        <taxon>Caudoviricetes</taxon>
        <taxon>Autographivirales</taxon>
        <taxon>Autosignataviridae</taxon>
        <taxon>Molineuxvirinae</taxon>
        <taxon>Eracentumvirus</taxon>
        <taxon>Eracentumvirus era103</taxon>
    </lineage>
</organism>
<keyword evidence="2" id="KW-1185">Reference proteome</keyword>
<dbReference type="KEGG" id="vg:4818410"/>
<sequence length="68" mass="7954">MKHIATQHISKQYPVSFYLCEPVVCFHDEEVYEHGKYYVTCGGEGHYFMIEQEALDAFATLVKHQQDL</sequence>
<evidence type="ECO:0000313" key="1">
    <source>
        <dbReference type="EMBL" id="ABM63393.1"/>
    </source>
</evidence>
<reference evidence="1 2" key="2">
    <citation type="journal article" date="1986" name="Appl. Environ. Microbiol.">
        <title>Cloning and Expression in Escherichia coli of the Polysaccharide Depolymerase Associated with Bacteriophage-Infected Erwinia amylovora.</title>
        <authorList>
            <person name="Vandenbergh P.A."/>
            <person name="Cole R.L."/>
        </authorList>
    </citation>
    <scope>NUCLEOTIDE SEQUENCE [LARGE SCALE GENOMIC DNA]</scope>
</reference>
<dbReference type="RefSeq" id="YP_001039634.1">
    <property type="nucleotide sequence ID" value="NC_009014.1"/>
</dbReference>
<name>A2I7X1_9CAUD</name>
<gene>
    <name evidence="1" type="ORF">Era103g03</name>
</gene>
<dbReference type="GeneID" id="4818410"/>